<dbReference type="CDD" id="cd07489">
    <property type="entry name" value="Peptidases_S8_5"/>
    <property type="match status" value="1"/>
</dbReference>
<dbReference type="Pfam" id="PF00082">
    <property type="entry name" value="Peptidase_S8"/>
    <property type="match status" value="1"/>
</dbReference>
<evidence type="ECO:0000256" key="5">
    <source>
        <dbReference type="PIRSR" id="PIRSR615500-1"/>
    </source>
</evidence>
<evidence type="ECO:0000256" key="3">
    <source>
        <dbReference type="ARBA" id="ARBA00022801"/>
    </source>
</evidence>
<keyword evidence="3 6" id="KW-0378">Hydrolase</keyword>
<evidence type="ECO:0000313" key="10">
    <source>
        <dbReference type="Proteomes" id="UP000271241"/>
    </source>
</evidence>
<dbReference type="InterPro" id="IPR023827">
    <property type="entry name" value="Peptidase_S8_Asp-AS"/>
</dbReference>
<dbReference type="Proteomes" id="UP000271241">
    <property type="component" value="Unassembled WGS sequence"/>
</dbReference>
<sequence>LINGISLAVDDGYLDTVRQMTQVRHVWPLSVVVRPSVQRVNSRTMVPSPAHAAIGVDQLRKQHRLDGHGIKVGIIDSGIDYRHPALDGCFGQSCRVAYGWDFVGDAFTGHNTPVPDADPRDTCNGHGTHVAGIVGASSAVRSGIATGVLFGAYRIFGCRGHGRSDVTLAAMEYAAMDSMDIVNLSFANSNGWPWSLHAAAADRLTARGIAVVAAIGNSGMHGMWATATPAIASSAIAVAAVDVSTASSHMAKYSSWGPGPHLEMKPDIAAPGSIIHSTWPVTMGSYAAMTGTSMAAPHVTGTIALLLQADGGRHVDIRQLKARLQTTARPIAEPGDGMRVASVSHQGAGLLNAERAYAGTFRVSPSQFPLNDTRFGRRRHFGTV</sequence>
<keyword evidence="10" id="KW-1185">Reference proteome</keyword>
<feature type="non-terminal residue" evidence="9">
    <location>
        <position position="1"/>
    </location>
</feature>
<dbReference type="InterPro" id="IPR036852">
    <property type="entry name" value="Peptidase_S8/S53_dom_sf"/>
</dbReference>
<evidence type="ECO:0000256" key="4">
    <source>
        <dbReference type="ARBA" id="ARBA00022825"/>
    </source>
</evidence>
<dbReference type="PANTHER" id="PTHR43806:SF66">
    <property type="entry name" value="SERIN ENDOPEPTIDASE"/>
    <property type="match status" value="1"/>
</dbReference>
<keyword evidence="2 6" id="KW-0645">Protease</keyword>
<keyword evidence="4 6" id="KW-0720">Serine protease</keyword>
<dbReference type="SUPFAM" id="SSF52743">
    <property type="entry name" value="Subtilisin-like"/>
    <property type="match status" value="1"/>
</dbReference>
<feature type="active site" description="Charge relay system" evidence="5 6">
    <location>
        <position position="293"/>
    </location>
</feature>
<name>A0A4P9XI07_9FUNG</name>
<dbReference type="PROSITE" id="PS51892">
    <property type="entry name" value="SUBTILASE"/>
    <property type="match status" value="1"/>
</dbReference>
<evidence type="ECO:0000313" key="9">
    <source>
        <dbReference type="EMBL" id="RKP05332.1"/>
    </source>
</evidence>
<dbReference type="InterPro" id="IPR023828">
    <property type="entry name" value="Peptidase_S8_Ser-AS"/>
</dbReference>
<dbReference type="InterPro" id="IPR022398">
    <property type="entry name" value="Peptidase_S8_His-AS"/>
</dbReference>
<dbReference type="PROSITE" id="PS00138">
    <property type="entry name" value="SUBTILASE_SER"/>
    <property type="match status" value="1"/>
</dbReference>
<dbReference type="Gene3D" id="3.40.50.200">
    <property type="entry name" value="Peptidase S8/S53 domain"/>
    <property type="match status" value="1"/>
</dbReference>
<dbReference type="PROSITE" id="PS00136">
    <property type="entry name" value="SUBTILASE_ASP"/>
    <property type="match status" value="1"/>
</dbReference>
<dbReference type="GO" id="GO:0005615">
    <property type="term" value="C:extracellular space"/>
    <property type="evidence" value="ECO:0007669"/>
    <property type="project" value="TreeGrafter"/>
</dbReference>
<evidence type="ECO:0000256" key="1">
    <source>
        <dbReference type="ARBA" id="ARBA00011073"/>
    </source>
</evidence>
<reference evidence="10" key="1">
    <citation type="journal article" date="2018" name="Nat. Microbiol.">
        <title>Leveraging single-cell genomics to expand the fungal tree of life.</title>
        <authorList>
            <person name="Ahrendt S.R."/>
            <person name="Quandt C.A."/>
            <person name="Ciobanu D."/>
            <person name="Clum A."/>
            <person name="Salamov A."/>
            <person name="Andreopoulos B."/>
            <person name="Cheng J.F."/>
            <person name="Woyke T."/>
            <person name="Pelin A."/>
            <person name="Henrissat B."/>
            <person name="Reynolds N.K."/>
            <person name="Benny G.L."/>
            <person name="Smith M.E."/>
            <person name="James T.Y."/>
            <person name="Grigoriev I.V."/>
        </authorList>
    </citation>
    <scope>NUCLEOTIDE SEQUENCE [LARGE SCALE GENOMIC DNA]</scope>
    <source>
        <strain evidence="10">RSA 1356</strain>
    </source>
</reference>
<feature type="active site" description="Charge relay system" evidence="5 6">
    <location>
        <position position="126"/>
    </location>
</feature>
<dbReference type="PANTHER" id="PTHR43806">
    <property type="entry name" value="PEPTIDASE S8"/>
    <property type="match status" value="1"/>
</dbReference>
<gene>
    <name evidence="9" type="ORF">THASP1DRAFT_7847</name>
</gene>
<comment type="similarity">
    <text evidence="1 6 7">Belongs to the peptidase S8 family.</text>
</comment>
<dbReference type="OrthoDB" id="206201at2759"/>
<feature type="domain" description="Peptidase S8/S53" evidence="8">
    <location>
        <begin position="67"/>
        <end position="335"/>
    </location>
</feature>
<dbReference type="InterPro" id="IPR000209">
    <property type="entry name" value="Peptidase_S8/S53_dom"/>
</dbReference>
<proteinExistence type="inferred from homology"/>
<accession>A0A4P9XI07</accession>
<dbReference type="InterPro" id="IPR015500">
    <property type="entry name" value="Peptidase_S8_subtilisin-rel"/>
</dbReference>
<dbReference type="InterPro" id="IPR050131">
    <property type="entry name" value="Peptidase_S8_subtilisin-like"/>
</dbReference>
<dbReference type="GO" id="GO:0004252">
    <property type="term" value="F:serine-type endopeptidase activity"/>
    <property type="evidence" value="ECO:0007669"/>
    <property type="project" value="UniProtKB-UniRule"/>
</dbReference>
<dbReference type="PROSITE" id="PS00137">
    <property type="entry name" value="SUBTILASE_HIS"/>
    <property type="match status" value="1"/>
</dbReference>
<dbReference type="EMBL" id="KZ993168">
    <property type="protein sequence ID" value="RKP05332.1"/>
    <property type="molecule type" value="Genomic_DNA"/>
</dbReference>
<evidence type="ECO:0000256" key="6">
    <source>
        <dbReference type="PROSITE-ProRule" id="PRU01240"/>
    </source>
</evidence>
<dbReference type="PRINTS" id="PR00723">
    <property type="entry name" value="SUBTILISIN"/>
</dbReference>
<dbReference type="InterPro" id="IPR034187">
    <property type="entry name" value="Peptidases_S8_5"/>
</dbReference>
<evidence type="ECO:0000256" key="7">
    <source>
        <dbReference type="RuleBase" id="RU003355"/>
    </source>
</evidence>
<feature type="non-terminal residue" evidence="9">
    <location>
        <position position="384"/>
    </location>
</feature>
<dbReference type="AlphaFoldDB" id="A0A4P9XI07"/>
<feature type="active site" description="Charge relay system" evidence="5 6">
    <location>
        <position position="76"/>
    </location>
</feature>
<evidence type="ECO:0000259" key="8">
    <source>
        <dbReference type="Pfam" id="PF00082"/>
    </source>
</evidence>
<evidence type="ECO:0000256" key="2">
    <source>
        <dbReference type="ARBA" id="ARBA00022670"/>
    </source>
</evidence>
<dbReference type="STRING" id="78915.A0A4P9XI07"/>
<protein>
    <submittedName>
        <fullName evidence="9">Peptidase S8/S53 domain-containing protein</fullName>
    </submittedName>
</protein>
<organism evidence="9 10">
    <name type="scientific">Thamnocephalis sphaerospora</name>
    <dbReference type="NCBI Taxonomy" id="78915"/>
    <lineage>
        <taxon>Eukaryota</taxon>
        <taxon>Fungi</taxon>
        <taxon>Fungi incertae sedis</taxon>
        <taxon>Zoopagomycota</taxon>
        <taxon>Zoopagomycotina</taxon>
        <taxon>Zoopagomycetes</taxon>
        <taxon>Zoopagales</taxon>
        <taxon>Sigmoideomycetaceae</taxon>
        <taxon>Thamnocephalis</taxon>
    </lineage>
</organism>
<dbReference type="GO" id="GO:0006508">
    <property type="term" value="P:proteolysis"/>
    <property type="evidence" value="ECO:0007669"/>
    <property type="project" value="UniProtKB-KW"/>
</dbReference>